<feature type="transmembrane region" description="Helical" evidence="1">
    <location>
        <begin position="35"/>
        <end position="57"/>
    </location>
</feature>
<feature type="transmembrane region" description="Helical" evidence="1">
    <location>
        <begin position="140"/>
        <end position="160"/>
    </location>
</feature>
<feature type="transmembrane region" description="Helical" evidence="1">
    <location>
        <begin position="181"/>
        <end position="198"/>
    </location>
</feature>
<dbReference type="InterPro" id="IPR056119">
    <property type="entry name" value="DUF7702"/>
</dbReference>
<evidence type="ECO:0000313" key="3">
    <source>
        <dbReference type="EMBL" id="KAK3177105.1"/>
    </source>
</evidence>
<keyword evidence="4" id="KW-1185">Reference proteome</keyword>
<evidence type="ECO:0000259" key="2">
    <source>
        <dbReference type="Pfam" id="PF24800"/>
    </source>
</evidence>
<keyword evidence="1" id="KW-0812">Transmembrane</keyword>
<feature type="transmembrane region" description="Helical" evidence="1">
    <location>
        <begin position="69"/>
        <end position="87"/>
    </location>
</feature>
<proteinExistence type="predicted"/>
<dbReference type="Proteomes" id="UP001276659">
    <property type="component" value="Unassembled WGS sequence"/>
</dbReference>
<feature type="transmembrane region" description="Helical" evidence="1">
    <location>
        <begin position="108"/>
        <end position="128"/>
    </location>
</feature>
<evidence type="ECO:0000313" key="4">
    <source>
        <dbReference type="Proteomes" id="UP001276659"/>
    </source>
</evidence>
<sequence>MADSTNSLAIATLIIYLILIQPVLYCLWKHSKRGFLGYFLLNSFCLLRIIGSAVVIHADATHTTNKNTLLINSIGLSPLLLACAGVLHEARRARNPKLASRLESFLVIQYHLLVSASLALIIVGVVNLESGKTATPASTVLKAGAAVLALSWILLFLWTIMSMGSFQRDINAPAYADGSKLLYGVVVALPFMALRLAYGVTSLMLELDHSSSTFLTSVPIKVILSVVPEIFVTIALVGVGIMTRNINRVVAGGYKRAGVGEGFQMGAQREQGLASKGRMTERVNER</sequence>
<keyword evidence="1" id="KW-1133">Transmembrane helix</keyword>
<gene>
    <name evidence="3" type="ORF">OEA41_008433</name>
</gene>
<feature type="transmembrane region" description="Helical" evidence="1">
    <location>
        <begin position="218"/>
        <end position="239"/>
    </location>
</feature>
<name>A0AAE0DQZ7_9LECA</name>
<dbReference type="PANTHER" id="PTHR42109">
    <property type="entry name" value="UNPLACED GENOMIC SCAFFOLD UM_SCAF_CONTIG_1.265, WHOLE GENOME SHOTGUN SEQUENCE"/>
    <property type="match status" value="1"/>
</dbReference>
<keyword evidence="1" id="KW-0472">Membrane</keyword>
<feature type="domain" description="DUF7702" evidence="2">
    <location>
        <begin position="4"/>
        <end position="244"/>
    </location>
</feature>
<dbReference type="EMBL" id="JASNWA010000004">
    <property type="protein sequence ID" value="KAK3177105.1"/>
    <property type="molecule type" value="Genomic_DNA"/>
</dbReference>
<reference evidence="3" key="1">
    <citation type="submission" date="2022-11" db="EMBL/GenBank/DDBJ databases">
        <title>Chromosomal genome sequence assembly and mating type (MAT) locus characterization of the leprose asexual lichenized fungus Lepraria neglecta (Nyl.) Erichsen.</title>
        <authorList>
            <person name="Allen J.L."/>
            <person name="Pfeffer B."/>
        </authorList>
    </citation>
    <scope>NUCLEOTIDE SEQUENCE</scope>
    <source>
        <strain evidence="3">Allen 5258</strain>
    </source>
</reference>
<comment type="caution">
    <text evidence="3">The sequence shown here is derived from an EMBL/GenBank/DDBJ whole genome shotgun (WGS) entry which is preliminary data.</text>
</comment>
<dbReference type="Pfam" id="PF24800">
    <property type="entry name" value="DUF7702"/>
    <property type="match status" value="1"/>
</dbReference>
<organism evidence="3 4">
    <name type="scientific">Lepraria neglecta</name>
    <dbReference type="NCBI Taxonomy" id="209136"/>
    <lineage>
        <taxon>Eukaryota</taxon>
        <taxon>Fungi</taxon>
        <taxon>Dikarya</taxon>
        <taxon>Ascomycota</taxon>
        <taxon>Pezizomycotina</taxon>
        <taxon>Lecanoromycetes</taxon>
        <taxon>OSLEUM clade</taxon>
        <taxon>Lecanoromycetidae</taxon>
        <taxon>Lecanorales</taxon>
        <taxon>Lecanorineae</taxon>
        <taxon>Stereocaulaceae</taxon>
        <taxon>Lepraria</taxon>
    </lineage>
</organism>
<evidence type="ECO:0000256" key="1">
    <source>
        <dbReference type="SAM" id="Phobius"/>
    </source>
</evidence>
<dbReference type="AlphaFoldDB" id="A0AAE0DQZ7"/>
<dbReference type="PANTHER" id="PTHR42109:SF3">
    <property type="entry name" value="INTEGRAL MEMBRANE PROTEIN (AFU_ORTHOLOGUE AFUA_5G00100)"/>
    <property type="match status" value="1"/>
</dbReference>
<protein>
    <recommendedName>
        <fullName evidence="2">DUF7702 domain-containing protein</fullName>
    </recommendedName>
</protein>
<feature type="transmembrane region" description="Helical" evidence="1">
    <location>
        <begin position="6"/>
        <end position="28"/>
    </location>
</feature>
<accession>A0AAE0DQZ7</accession>